<gene>
    <name evidence="6" type="ORF">RJT34_15689</name>
</gene>
<sequence>MPIAKVQWQENSSMEGLMESRAYCCFKCRNLVAFHDDIVSKEFQASNGRAFLFSHAMNIILGPKEDRQLLTGLHTVADVYCSNCGEELGWKYIKAYEETQKYKEGKSVLEKFKIVRGNG</sequence>
<accession>A0AAN9PBN1</accession>
<feature type="domain" description="Yippee" evidence="5">
    <location>
        <begin position="21"/>
        <end position="118"/>
    </location>
</feature>
<dbReference type="Pfam" id="PF03226">
    <property type="entry name" value="Yippee-Mis18"/>
    <property type="match status" value="1"/>
</dbReference>
<evidence type="ECO:0000313" key="6">
    <source>
        <dbReference type="EMBL" id="KAK7292835.1"/>
    </source>
</evidence>
<reference evidence="6 7" key="1">
    <citation type="submission" date="2024-01" db="EMBL/GenBank/DDBJ databases">
        <title>The genomes of 5 underutilized Papilionoideae crops provide insights into root nodulation and disease resistance.</title>
        <authorList>
            <person name="Yuan L."/>
        </authorList>
    </citation>
    <scope>NUCLEOTIDE SEQUENCE [LARGE SCALE GENOMIC DNA]</scope>
    <source>
        <strain evidence="6">LY-2023</strain>
        <tissue evidence="6">Leaf</tissue>
    </source>
</reference>
<proteinExistence type="inferred from homology"/>
<dbReference type="Proteomes" id="UP001359559">
    <property type="component" value="Unassembled WGS sequence"/>
</dbReference>
<comment type="similarity">
    <text evidence="1 4">Belongs to the yippee family.</text>
</comment>
<keyword evidence="3" id="KW-0862">Zinc</keyword>
<keyword evidence="7" id="KW-1185">Reference proteome</keyword>
<evidence type="ECO:0000256" key="1">
    <source>
        <dbReference type="ARBA" id="ARBA00005613"/>
    </source>
</evidence>
<evidence type="ECO:0000256" key="4">
    <source>
        <dbReference type="RuleBase" id="RU110713"/>
    </source>
</evidence>
<dbReference type="GO" id="GO:0046872">
    <property type="term" value="F:metal ion binding"/>
    <property type="evidence" value="ECO:0007669"/>
    <property type="project" value="UniProtKB-KW"/>
</dbReference>
<comment type="caution">
    <text evidence="6">The sequence shown here is derived from an EMBL/GenBank/DDBJ whole genome shotgun (WGS) entry which is preliminary data.</text>
</comment>
<organism evidence="6 7">
    <name type="scientific">Clitoria ternatea</name>
    <name type="common">Butterfly pea</name>
    <dbReference type="NCBI Taxonomy" id="43366"/>
    <lineage>
        <taxon>Eukaryota</taxon>
        <taxon>Viridiplantae</taxon>
        <taxon>Streptophyta</taxon>
        <taxon>Embryophyta</taxon>
        <taxon>Tracheophyta</taxon>
        <taxon>Spermatophyta</taxon>
        <taxon>Magnoliopsida</taxon>
        <taxon>eudicotyledons</taxon>
        <taxon>Gunneridae</taxon>
        <taxon>Pentapetalae</taxon>
        <taxon>rosids</taxon>
        <taxon>fabids</taxon>
        <taxon>Fabales</taxon>
        <taxon>Fabaceae</taxon>
        <taxon>Papilionoideae</taxon>
        <taxon>50 kb inversion clade</taxon>
        <taxon>NPAAA clade</taxon>
        <taxon>indigoferoid/millettioid clade</taxon>
        <taxon>Phaseoleae</taxon>
        <taxon>Clitoria</taxon>
    </lineage>
</organism>
<dbReference type="InterPro" id="IPR004910">
    <property type="entry name" value="Yippee/Mis18/Cereblon"/>
</dbReference>
<dbReference type="AlphaFoldDB" id="A0AAN9PBN1"/>
<dbReference type="InterPro" id="IPR039058">
    <property type="entry name" value="Yippee_fam"/>
</dbReference>
<name>A0AAN9PBN1_CLITE</name>
<protein>
    <recommendedName>
        <fullName evidence="4">Protein yippee-like</fullName>
    </recommendedName>
</protein>
<keyword evidence="2" id="KW-0479">Metal-binding</keyword>
<evidence type="ECO:0000256" key="2">
    <source>
        <dbReference type="ARBA" id="ARBA00022723"/>
    </source>
</evidence>
<dbReference type="PROSITE" id="PS51792">
    <property type="entry name" value="YIPPEE"/>
    <property type="match status" value="1"/>
</dbReference>
<dbReference type="InterPro" id="IPR034751">
    <property type="entry name" value="Yippee"/>
</dbReference>
<evidence type="ECO:0000256" key="3">
    <source>
        <dbReference type="ARBA" id="ARBA00022833"/>
    </source>
</evidence>
<evidence type="ECO:0000259" key="5">
    <source>
        <dbReference type="PROSITE" id="PS51792"/>
    </source>
</evidence>
<dbReference type="PANTHER" id="PTHR13848">
    <property type="entry name" value="PROTEIN YIPPEE-LIKE CG15309-RELATED"/>
    <property type="match status" value="1"/>
</dbReference>
<evidence type="ECO:0000313" key="7">
    <source>
        <dbReference type="Proteomes" id="UP001359559"/>
    </source>
</evidence>
<dbReference type="EMBL" id="JAYKXN010000004">
    <property type="protein sequence ID" value="KAK7292835.1"/>
    <property type="molecule type" value="Genomic_DNA"/>
</dbReference>